<comment type="caution">
    <text evidence="4">The sequence shown here is derived from an EMBL/GenBank/DDBJ whole genome shotgun (WGS) entry which is preliminary data.</text>
</comment>
<feature type="region of interest" description="Disordered" evidence="2">
    <location>
        <begin position="18"/>
        <end position="67"/>
    </location>
</feature>
<sequence>MKHASFHNWAWGAAIALQASSSSESESGDSDQENLPFHWLRGMPRGGKGGKSKNKGQADNAQGGADDAPGVAAAAVLGPGCDHVNPADAKGTPCGHWTCQFTSAIKPQRSPSADPADAKGSSPPPPPPEESKTSSAMTLERGGLHEEQRQWVMASLLGGKAPDPVPPGQTLASPKRRSSRSVGGEKGGQCGSLSDSEVGKKEYHREKLRTVKYHPDGSPRARTDAEGGHCTAQAWKGRRGGMGSGEKGGRGLGKGGWWGLGEEAEKGRQKWTGGAGTGEEGLRQSPLRGPRPPLSPQALSDVTMASVIAGWKINKAAPDLATGLAAMGSPHRGPHWEDVGFLRLAVLHASASKVQAAWRGYRTRKHAVVKRQRIVQLQALVRRWLARRVVEKRRNPPPPVAMPPPPPPPPPMPGGPPPPPPPPGGMKAPMMAGAPPGATNWLEPSVNRRQVHWEVIPPHRIGQTIWGETSSSNDLARDDYSMLKQLFTKTKDQQGDAGGGSGEAGRRDRSGARGARASISSGRIVKTLLDLKRASNIEIMLAQVKMSLDDIATAIARMETEKLEIDQVAQLLNFMPAQEEVQLLQAYKGDPAELGKAEHFFLMLTQLEQPEAKLRAMQFKLGFELAASVLETAIECILSATHQLMESSRMKALLKLILVVGNTLNQRRSQCHGFRLDSLARLTDTKSFDGSTPLLHYLVAHAERASKDFLDLSDEFPSLESAARCCFASLEQELAPLQEGLGALAIIRRRPRNTKQQPEDAPHDPADGPAVPSEQAMAEDTQFQIRLRTFHMSSSKRIEGIRETLDRAKQEFCSVATFYGEFTEPGTLQEGAEPERFFNMFKSFINAVSAAKKDRRKVEKCHSAAAKGVEADFVLPVPAAAAPTLTHHAGPGGVHPSTLHRISQDAATTPTPTAASGIPHPARSLPRARRGRATAASAWGPRGAGSIEDVSDGEARLPRKSREARRSISGMSESNPSSPAPGSPTVKKMPIGRRKAIIKPAVLGTSVPAEADSSQAASPKATPSELAKPRPLGTKSKPVKPRAKADDAKPTTPKASAKTRPTN</sequence>
<protein>
    <recommendedName>
        <fullName evidence="1">Formin-like protein</fullName>
    </recommendedName>
</protein>
<feature type="domain" description="FH2" evidence="3">
    <location>
        <begin position="438"/>
        <end position="874"/>
    </location>
</feature>
<feature type="compositionally biased region" description="Basic and acidic residues" evidence="2">
    <location>
        <begin position="953"/>
        <end position="966"/>
    </location>
</feature>
<feature type="region of interest" description="Disordered" evidence="2">
    <location>
        <begin position="905"/>
        <end position="1063"/>
    </location>
</feature>
<dbReference type="CDD" id="cd23767">
    <property type="entry name" value="IQCD"/>
    <property type="match status" value="1"/>
</dbReference>
<comment type="similarity">
    <text evidence="1">Belongs to the formin-like family.</text>
</comment>
<dbReference type="SUPFAM" id="SSF101447">
    <property type="entry name" value="Formin homology 2 domain (FH2 domain)"/>
    <property type="match status" value="1"/>
</dbReference>
<feature type="compositionally biased region" description="Low complexity" evidence="2">
    <location>
        <begin position="55"/>
        <end position="67"/>
    </location>
</feature>
<feature type="compositionally biased region" description="Pro residues" evidence="2">
    <location>
        <begin position="396"/>
        <end position="424"/>
    </location>
</feature>
<organism evidence="4 5">
    <name type="scientific">Cymbomonas tetramitiformis</name>
    <dbReference type="NCBI Taxonomy" id="36881"/>
    <lineage>
        <taxon>Eukaryota</taxon>
        <taxon>Viridiplantae</taxon>
        <taxon>Chlorophyta</taxon>
        <taxon>Pyramimonadophyceae</taxon>
        <taxon>Pyramimonadales</taxon>
        <taxon>Pyramimonadaceae</taxon>
        <taxon>Cymbomonas</taxon>
    </lineage>
</organism>
<dbReference type="InterPro" id="IPR042201">
    <property type="entry name" value="FH2_Formin_sf"/>
</dbReference>
<feature type="compositionally biased region" description="Basic and acidic residues" evidence="2">
    <location>
        <begin position="197"/>
        <end position="227"/>
    </location>
</feature>
<feature type="compositionally biased region" description="Gly residues" evidence="2">
    <location>
        <begin position="240"/>
        <end position="259"/>
    </location>
</feature>
<reference evidence="4 5" key="1">
    <citation type="journal article" date="2015" name="Genome Biol. Evol.">
        <title>Comparative Genomics of a Bacterivorous Green Alga Reveals Evolutionary Causalities and Consequences of Phago-Mixotrophic Mode of Nutrition.</title>
        <authorList>
            <person name="Burns J.A."/>
            <person name="Paasch A."/>
            <person name="Narechania A."/>
            <person name="Kim E."/>
        </authorList>
    </citation>
    <scope>NUCLEOTIDE SEQUENCE [LARGE SCALE GENOMIC DNA]</scope>
    <source>
        <strain evidence="4 5">PLY_AMNH</strain>
    </source>
</reference>
<dbReference type="Gene3D" id="1.20.58.2220">
    <property type="entry name" value="Formin, FH2 domain"/>
    <property type="match status" value="1"/>
</dbReference>
<gene>
    <name evidence="4" type="ORF">CYMTET_49166</name>
</gene>
<dbReference type="AlphaFoldDB" id="A0AAE0BQU7"/>
<evidence type="ECO:0000256" key="1">
    <source>
        <dbReference type="RuleBase" id="RU361260"/>
    </source>
</evidence>
<dbReference type="PANTHER" id="PTHR45725">
    <property type="entry name" value="FORMIN HOMOLOGY 2 FAMILY MEMBER"/>
    <property type="match status" value="1"/>
</dbReference>
<evidence type="ECO:0000256" key="2">
    <source>
        <dbReference type="SAM" id="MobiDB-lite"/>
    </source>
</evidence>
<keyword evidence="5" id="KW-1185">Reference proteome</keyword>
<feature type="region of interest" description="Disordered" evidence="2">
    <location>
        <begin position="752"/>
        <end position="775"/>
    </location>
</feature>
<dbReference type="PROSITE" id="PS51444">
    <property type="entry name" value="FH2"/>
    <property type="match status" value="1"/>
</dbReference>
<dbReference type="PANTHER" id="PTHR45725:SF1">
    <property type="entry name" value="DISHEVELLED ASSOCIATED ACTIVATOR OF MORPHOGENESIS, ISOFORM D"/>
    <property type="match status" value="1"/>
</dbReference>
<dbReference type="SMART" id="SM00015">
    <property type="entry name" value="IQ"/>
    <property type="match status" value="2"/>
</dbReference>
<feature type="compositionally biased region" description="Low complexity" evidence="2">
    <location>
        <begin position="425"/>
        <end position="438"/>
    </location>
</feature>
<accession>A0AAE0BQU7</accession>
<dbReference type="InterPro" id="IPR051425">
    <property type="entry name" value="Formin_Homology"/>
</dbReference>
<dbReference type="PROSITE" id="PS50096">
    <property type="entry name" value="IQ"/>
    <property type="match status" value="2"/>
</dbReference>
<dbReference type="Gene3D" id="1.20.5.190">
    <property type="match status" value="1"/>
</dbReference>
<evidence type="ECO:0000259" key="3">
    <source>
        <dbReference type="PROSITE" id="PS51444"/>
    </source>
</evidence>
<dbReference type="EMBL" id="LGRX02033489">
    <property type="protein sequence ID" value="KAK3241037.1"/>
    <property type="molecule type" value="Genomic_DNA"/>
</dbReference>
<dbReference type="Proteomes" id="UP001190700">
    <property type="component" value="Unassembled WGS sequence"/>
</dbReference>
<dbReference type="SMART" id="SM00498">
    <property type="entry name" value="FH2"/>
    <property type="match status" value="1"/>
</dbReference>
<dbReference type="InterPro" id="IPR015425">
    <property type="entry name" value="FH2_Formin"/>
</dbReference>
<evidence type="ECO:0000313" key="5">
    <source>
        <dbReference type="Proteomes" id="UP001190700"/>
    </source>
</evidence>
<feature type="region of interest" description="Disordered" evidence="2">
    <location>
        <begin position="489"/>
        <end position="516"/>
    </location>
</feature>
<feature type="compositionally biased region" description="Low complexity" evidence="2">
    <location>
        <begin position="906"/>
        <end position="915"/>
    </location>
</feature>
<feature type="compositionally biased region" description="Low complexity" evidence="2">
    <location>
        <begin position="110"/>
        <end position="121"/>
    </location>
</feature>
<dbReference type="Pfam" id="PF02181">
    <property type="entry name" value="FH2"/>
    <property type="match status" value="1"/>
</dbReference>
<proteinExistence type="inferred from homology"/>
<feature type="compositionally biased region" description="Basic and acidic residues" evidence="2">
    <location>
        <begin position="757"/>
        <end position="766"/>
    </location>
</feature>
<evidence type="ECO:0000313" key="4">
    <source>
        <dbReference type="EMBL" id="KAK3241037.1"/>
    </source>
</evidence>
<dbReference type="InterPro" id="IPR000048">
    <property type="entry name" value="IQ_motif_EF-hand-BS"/>
</dbReference>
<name>A0AAE0BQU7_9CHLO</name>
<feature type="region of interest" description="Disordered" evidence="2">
    <location>
        <begin position="106"/>
        <end position="293"/>
    </location>
</feature>
<feature type="region of interest" description="Disordered" evidence="2">
    <location>
        <begin position="394"/>
        <end position="442"/>
    </location>
</feature>